<evidence type="ECO:0000259" key="5">
    <source>
        <dbReference type="Pfam" id="PF25917"/>
    </source>
</evidence>
<gene>
    <name evidence="8" type="ORF">AXX12_14535</name>
</gene>
<evidence type="ECO:0000256" key="1">
    <source>
        <dbReference type="ARBA" id="ARBA00004196"/>
    </source>
</evidence>
<dbReference type="Gene3D" id="6.20.50.140">
    <property type="match status" value="1"/>
</dbReference>
<feature type="domain" description="Multidrug resistance protein MdtA-like C-terminal permuted SH3" evidence="6">
    <location>
        <begin position="277"/>
        <end position="337"/>
    </location>
</feature>
<dbReference type="SUPFAM" id="SSF111369">
    <property type="entry name" value="HlyD-like secretion proteins"/>
    <property type="match status" value="1"/>
</dbReference>
<sequence>MRNKKWLIIGIVAIVVVKVGIDIQANQANAAAVTPKLTKVERGDIISIVSATGTIQPVNQVDISSKITGQLKEVRIKENEQVKIGQVLVVLDDTRLKAQVTQAREKLNNTAVNFERNNRLHSIGAVSEQQLDNSRMEYNVAQANYDEVVSQLNESVITSPIDGVVIGKPLPAGQMVAQGISNPMVILTIADMSKMQIEAQVDESDIGKVAVGQTVSFTVDTYPGKTFNGIISRVSQKANTTQNVVYYTVTVDVNDAGNLLKPSMTARLSIHAGESKNTLTVPLAALKTNQKQQQYVSAFRNGKSEDMIVTTGLVGEDRVEITSGVSEGEQIVLAQAQSKQKAATQSSGFPPVMGGRR</sequence>
<evidence type="ECO:0000256" key="2">
    <source>
        <dbReference type="ARBA" id="ARBA00009477"/>
    </source>
</evidence>
<keyword evidence="9" id="KW-1185">Reference proteome</keyword>
<dbReference type="PANTHER" id="PTHR30469:SF33">
    <property type="entry name" value="SLR1207 PROTEIN"/>
    <property type="match status" value="1"/>
</dbReference>
<feature type="domain" description="YknX-like beta-barrel" evidence="7">
    <location>
        <begin position="195"/>
        <end position="270"/>
    </location>
</feature>
<comment type="subcellular location">
    <subcellularLocation>
        <location evidence="1">Cell envelope</location>
    </subcellularLocation>
</comment>
<dbReference type="Pfam" id="PF25917">
    <property type="entry name" value="BSH_RND"/>
    <property type="match status" value="1"/>
</dbReference>
<dbReference type="PANTHER" id="PTHR30469">
    <property type="entry name" value="MULTIDRUG RESISTANCE PROTEIN MDTA"/>
    <property type="match status" value="1"/>
</dbReference>
<comment type="similarity">
    <text evidence="2">Belongs to the membrane fusion protein (MFP) (TC 8.A.1) family.</text>
</comment>
<proteinExistence type="inferred from homology"/>
<dbReference type="STRING" id="1794912.AXX12_14535"/>
<evidence type="ECO:0000256" key="3">
    <source>
        <dbReference type="ARBA" id="ARBA00022448"/>
    </source>
</evidence>
<dbReference type="InterPro" id="IPR006143">
    <property type="entry name" value="RND_pump_MFP"/>
</dbReference>
<reference evidence="8 9" key="1">
    <citation type="submission" date="2016-02" db="EMBL/GenBank/DDBJ databases">
        <title>Anaerosporomusa subterraneum gen. nov., sp. nov., a spore-forming obligate anaerobe isolated from saprolite.</title>
        <authorList>
            <person name="Choi J.K."/>
            <person name="Shah M."/>
            <person name="Yee N."/>
        </authorList>
    </citation>
    <scope>NUCLEOTIDE SEQUENCE [LARGE SCALE GENOMIC DNA]</scope>
    <source>
        <strain evidence="8 9">RU4</strain>
    </source>
</reference>
<evidence type="ECO:0000259" key="6">
    <source>
        <dbReference type="Pfam" id="PF25967"/>
    </source>
</evidence>
<dbReference type="Proteomes" id="UP000076268">
    <property type="component" value="Unassembled WGS sequence"/>
</dbReference>
<evidence type="ECO:0000256" key="4">
    <source>
        <dbReference type="SAM" id="MobiDB-lite"/>
    </source>
</evidence>
<dbReference type="OrthoDB" id="9809068at2"/>
<dbReference type="Gene3D" id="2.40.30.170">
    <property type="match status" value="1"/>
</dbReference>
<dbReference type="InterPro" id="IPR058625">
    <property type="entry name" value="MdtA-like_BSH"/>
</dbReference>
<dbReference type="Gene3D" id="1.10.287.470">
    <property type="entry name" value="Helix hairpin bin"/>
    <property type="match status" value="1"/>
</dbReference>
<dbReference type="Pfam" id="PF25967">
    <property type="entry name" value="RND-MFP_C"/>
    <property type="match status" value="1"/>
</dbReference>
<comment type="caution">
    <text evidence="8">The sequence shown here is derived from an EMBL/GenBank/DDBJ whole genome shotgun (WGS) entry which is preliminary data.</text>
</comment>
<dbReference type="EMBL" id="LSGP01000025">
    <property type="protein sequence ID" value="KYZ75436.1"/>
    <property type="molecule type" value="Genomic_DNA"/>
</dbReference>
<accession>A0A154BNC8</accession>
<dbReference type="NCBIfam" id="TIGR01730">
    <property type="entry name" value="RND_mfp"/>
    <property type="match status" value="1"/>
</dbReference>
<evidence type="ECO:0000313" key="8">
    <source>
        <dbReference type="EMBL" id="KYZ75436.1"/>
    </source>
</evidence>
<evidence type="ECO:0000313" key="9">
    <source>
        <dbReference type="Proteomes" id="UP000076268"/>
    </source>
</evidence>
<protein>
    <submittedName>
        <fullName evidence="8">Efflux transporter periplasmic adaptor subunit</fullName>
    </submittedName>
</protein>
<organism evidence="8 9">
    <name type="scientific">Anaerosporomusa subterranea</name>
    <dbReference type="NCBI Taxonomy" id="1794912"/>
    <lineage>
        <taxon>Bacteria</taxon>
        <taxon>Bacillati</taxon>
        <taxon>Bacillota</taxon>
        <taxon>Negativicutes</taxon>
        <taxon>Acetonemataceae</taxon>
        <taxon>Anaerosporomusa</taxon>
    </lineage>
</organism>
<name>A0A154BNC8_ANASB</name>
<evidence type="ECO:0000259" key="7">
    <source>
        <dbReference type="Pfam" id="PF25990"/>
    </source>
</evidence>
<feature type="domain" description="Multidrug resistance protein MdtA-like barrel-sandwich hybrid" evidence="5">
    <location>
        <begin position="59"/>
        <end position="187"/>
    </location>
</feature>
<dbReference type="InterPro" id="IPR058636">
    <property type="entry name" value="Beta-barrel_YknX"/>
</dbReference>
<dbReference type="Gene3D" id="2.40.50.100">
    <property type="match status" value="1"/>
</dbReference>
<keyword evidence="3" id="KW-0813">Transport</keyword>
<dbReference type="Pfam" id="PF25990">
    <property type="entry name" value="Beta-barrel_YknX"/>
    <property type="match status" value="1"/>
</dbReference>
<dbReference type="InterPro" id="IPR058627">
    <property type="entry name" value="MdtA-like_C"/>
</dbReference>
<dbReference type="RefSeq" id="WP_066245253.1">
    <property type="nucleotide sequence ID" value="NZ_LSGP01000025.1"/>
</dbReference>
<dbReference type="GO" id="GO:1990281">
    <property type="term" value="C:efflux pump complex"/>
    <property type="evidence" value="ECO:0007669"/>
    <property type="project" value="TreeGrafter"/>
</dbReference>
<feature type="compositionally biased region" description="Low complexity" evidence="4">
    <location>
        <begin position="338"/>
        <end position="347"/>
    </location>
</feature>
<dbReference type="FunFam" id="2.40.30.170:FF:000010">
    <property type="entry name" value="Efflux RND transporter periplasmic adaptor subunit"/>
    <property type="match status" value="1"/>
</dbReference>
<dbReference type="AlphaFoldDB" id="A0A154BNC8"/>
<feature type="region of interest" description="Disordered" evidence="4">
    <location>
        <begin position="338"/>
        <end position="357"/>
    </location>
</feature>
<dbReference type="GO" id="GO:0015562">
    <property type="term" value="F:efflux transmembrane transporter activity"/>
    <property type="evidence" value="ECO:0007669"/>
    <property type="project" value="TreeGrafter"/>
</dbReference>